<dbReference type="InterPro" id="IPR035958">
    <property type="entry name" value="SecB-like_sf"/>
</dbReference>
<dbReference type="GO" id="GO:0006457">
    <property type="term" value="P:protein folding"/>
    <property type="evidence" value="ECO:0007669"/>
    <property type="project" value="UniProtKB-UniRule"/>
</dbReference>
<dbReference type="SUPFAM" id="SSF54611">
    <property type="entry name" value="SecB-like"/>
    <property type="match status" value="1"/>
</dbReference>
<dbReference type="Gene3D" id="3.10.420.10">
    <property type="entry name" value="SecB-like"/>
    <property type="match status" value="1"/>
</dbReference>
<dbReference type="PRINTS" id="PR01594">
    <property type="entry name" value="SECBCHAPRONE"/>
</dbReference>
<dbReference type="PANTHER" id="PTHR36918">
    <property type="match status" value="1"/>
</dbReference>
<evidence type="ECO:0000256" key="2">
    <source>
        <dbReference type="ARBA" id="ARBA00022448"/>
    </source>
</evidence>
<protein>
    <recommendedName>
        <fullName evidence="6">Protein-export protein SecB</fullName>
    </recommendedName>
</protein>
<dbReference type="Proteomes" id="UP001055804">
    <property type="component" value="Unassembled WGS sequence"/>
</dbReference>
<dbReference type="HAMAP" id="MF_00821">
    <property type="entry name" value="SecB"/>
    <property type="match status" value="1"/>
</dbReference>
<evidence type="ECO:0000256" key="3">
    <source>
        <dbReference type="ARBA" id="ARBA00022927"/>
    </source>
</evidence>
<keyword evidence="6" id="KW-0963">Cytoplasm</keyword>
<keyword evidence="5 6" id="KW-0143">Chaperone</keyword>
<dbReference type="GO" id="GO:0051262">
    <property type="term" value="P:protein tetramerization"/>
    <property type="evidence" value="ECO:0007669"/>
    <property type="project" value="InterPro"/>
</dbReference>
<dbReference type="GO" id="GO:0005737">
    <property type="term" value="C:cytoplasm"/>
    <property type="evidence" value="ECO:0007669"/>
    <property type="project" value="UniProtKB-SubCell"/>
</dbReference>
<evidence type="ECO:0000313" key="7">
    <source>
        <dbReference type="EMBL" id="MCP1336491.1"/>
    </source>
</evidence>
<keyword evidence="3 6" id="KW-0653">Protein transport</keyword>
<comment type="caution">
    <text evidence="7">The sequence shown here is derived from an EMBL/GenBank/DDBJ whole genome shotgun (WGS) entry which is preliminary data.</text>
</comment>
<evidence type="ECO:0000256" key="1">
    <source>
        <dbReference type="ARBA" id="ARBA00009990"/>
    </source>
</evidence>
<evidence type="ECO:0000313" key="8">
    <source>
        <dbReference type="Proteomes" id="UP001055804"/>
    </source>
</evidence>
<accession>A0A9J6PFB7</accession>
<dbReference type="Pfam" id="PF02556">
    <property type="entry name" value="SecB"/>
    <property type="match status" value="1"/>
</dbReference>
<evidence type="ECO:0000256" key="5">
    <source>
        <dbReference type="ARBA" id="ARBA00023186"/>
    </source>
</evidence>
<dbReference type="NCBIfam" id="NF004392">
    <property type="entry name" value="PRK05751.1-3"/>
    <property type="match status" value="1"/>
</dbReference>
<keyword evidence="2 6" id="KW-0813">Transport</keyword>
<dbReference type="GO" id="GO:0051082">
    <property type="term" value="F:unfolded protein binding"/>
    <property type="evidence" value="ECO:0007669"/>
    <property type="project" value="InterPro"/>
</dbReference>
<dbReference type="NCBIfam" id="TIGR00809">
    <property type="entry name" value="secB"/>
    <property type="match status" value="1"/>
</dbReference>
<dbReference type="GO" id="GO:0015031">
    <property type="term" value="P:protein transport"/>
    <property type="evidence" value="ECO:0007669"/>
    <property type="project" value="UniProtKB-UniRule"/>
</dbReference>
<evidence type="ECO:0000256" key="4">
    <source>
        <dbReference type="ARBA" id="ARBA00023010"/>
    </source>
</evidence>
<dbReference type="RefSeq" id="WP_269332449.1">
    <property type="nucleotide sequence ID" value="NZ_JAMZFT010000002.1"/>
</dbReference>
<dbReference type="EMBL" id="JAMZFT010000002">
    <property type="protein sequence ID" value="MCP1336491.1"/>
    <property type="molecule type" value="Genomic_DNA"/>
</dbReference>
<dbReference type="InterPro" id="IPR003708">
    <property type="entry name" value="SecB"/>
</dbReference>
<name>A0A9J6PFB7_9PROT</name>
<evidence type="ECO:0000256" key="6">
    <source>
        <dbReference type="HAMAP-Rule" id="MF_00821"/>
    </source>
</evidence>
<dbReference type="PANTHER" id="PTHR36918:SF1">
    <property type="entry name" value="PROTEIN-EXPORT PROTEIN SECB"/>
    <property type="match status" value="1"/>
</dbReference>
<keyword evidence="4 6" id="KW-0811">Translocation</keyword>
<comment type="function">
    <text evidence="6">One of the proteins required for the normal export of preproteins out of the cell cytoplasm. It is a molecular chaperone that binds to a subset of precursor proteins, maintaining them in a translocation-competent state. It also specifically binds to its receptor SecA.</text>
</comment>
<proteinExistence type="inferred from homology"/>
<organism evidence="7 8">
    <name type="scientific">Futiania mangrovi</name>
    <dbReference type="NCBI Taxonomy" id="2959716"/>
    <lineage>
        <taxon>Bacteria</taxon>
        <taxon>Pseudomonadati</taxon>
        <taxon>Pseudomonadota</taxon>
        <taxon>Alphaproteobacteria</taxon>
        <taxon>Futianiales</taxon>
        <taxon>Futianiaceae</taxon>
        <taxon>Futiania</taxon>
    </lineage>
</organism>
<gene>
    <name evidence="6 7" type="primary">secB</name>
    <name evidence="7" type="ORF">NJQ99_08740</name>
</gene>
<comment type="subunit">
    <text evidence="6">Homotetramer, a dimer of dimers. One homotetramer interacts with 1 SecA dimer.</text>
</comment>
<sequence length="170" mass="18434">MAETNGAGAQPQPGQQQAAPQIRILTQYTKDLSFENPQGARAGDPNAGQPQIGVSVNVHAGKMGEDLYEVDLRIRVEAKRDDKTAFLCELSYGGVFQLKNLPADAIQPVLFVECARQLFPFARRVVADTVRDGGYPALLLDPIDFLQLYRNQVLAAQQQQQQGGAAPQGA</sequence>
<comment type="subcellular location">
    <subcellularLocation>
        <location evidence="6">Cytoplasm</location>
    </subcellularLocation>
</comment>
<dbReference type="AlphaFoldDB" id="A0A9J6PFB7"/>
<keyword evidence="8" id="KW-1185">Reference proteome</keyword>
<comment type="similarity">
    <text evidence="1 6">Belongs to the SecB family.</text>
</comment>
<reference evidence="7" key="1">
    <citation type="submission" date="2022-06" db="EMBL/GenBank/DDBJ databases">
        <title>Isolation and Genomics of Futiania mangrovii gen. nov., sp. nov., a Rare and Metabolically-versatile member in the Class Alphaproteobacteria.</title>
        <authorList>
            <person name="Liu L."/>
            <person name="Huang W.-C."/>
            <person name="Pan J."/>
            <person name="Li J."/>
            <person name="Huang Y."/>
            <person name="Du H."/>
            <person name="Liu Y."/>
            <person name="Li M."/>
        </authorList>
    </citation>
    <scope>NUCLEOTIDE SEQUENCE</scope>
    <source>
        <strain evidence="7">FT118</strain>
    </source>
</reference>